<evidence type="ECO:0000313" key="1">
    <source>
        <dbReference type="EMBL" id="KAH0546624.1"/>
    </source>
</evidence>
<accession>A0AAV7I5P2</accession>
<proteinExistence type="predicted"/>
<protein>
    <submittedName>
        <fullName evidence="1">Uncharacterized protein</fullName>
    </submittedName>
</protein>
<comment type="caution">
    <text evidence="1">The sequence shown here is derived from an EMBL/GenBank/DDBJ whole genome shotgun (WGS) entry which is preliminary data.</text>
</comment>
<evidence type="ECO:0000313" key="2">
    <source>
        <dbReference type="Proteomes" id="UP000826195"/>
    </source>
</evidence>
<dbReference type="EMBL" id="JAHXZJ010002237">
    <property type="protein sequence ID" value="KAH0546624.1"/>
    <property type="molecule type" value="Genomic_DNA"/>
</dbReference>
<organism evidence="1 2">
    <name type="scientific">Cotesia glomerata</name>
    <name type="common">Lepidopteran parasitic wasp</name>
    <name type="synonym">Apanteles glomeratus</name>
    <dbReference type="NCBI Taxonomy" id="32391"/>
    <lineage>
        <taxon>Eukaryota</taxon>
        <taxon>Metazoa</taxon>
        <taxon>Ecdysozoa</taxon>
        <taxon>Arthropoda</taxon>
        <taxon>Hexapoda</taxon>
        <taxon>Insecta</taxon>
        <taxon>Pterygota</taxon>
        <taxon>Neoptera</taxon>
        <taxon>Endopterygota</taxon>
        <taxon>Hymenoptera</taxon>
        <taxon>Apocrita</taxon>
        <taxon>Ichneumonoidea</taxon>
        <taxon>Braconidae</taxon>
        <taxon>Microgastrinae</taxon>
        <taxon>Cotesia</taxon>
    </lineage>
</organism>
<name>A0AAV7I5P2_COTGL</name>
<dbReference type="Proteomes" id="UP000826195">
    <property type="component" value="Unassembled WGS sequence"/>
</dbReference>
<reference evidence="1 2" key="1">
    <citation type="journal article" date="2021" name="J. Hered.">
        <title>A chromosome-level genome assembly of the parasitoid wasp, Cotesia glomerata (Hymenoptera: Braconidae).</title>
        <authorList>
            <person name="Pinto B.J."/>
            <person name="Weis J.J."/>
            <person name="Gamble T."/>
            <person name="Ode P.J."/>
            <person name="Paul R."/>
            <person name="Zaspel J.M."/>
        </authorList>
    </citation>
    <scope>NUCLEOTIDE SEQUENCE [LARGE SCALE GENOMIC DNA]</scope>
    <source>
        <strain evidence="1">CgM1</strain>
    </source>
</reference>
<keyword evidence="2" id="KW-1185">Reference proteome</keyword>
<sequence>MIIHVTRGLTKKRSYGSTGPFEDVSHLDLVVIDSTNVMVGPGIFPVQNIAFLIANVAIENVPNVSGIIRVTRWLKVAFEAVTINRVVVFGSGTIVDGIYKLRIRIRNYQPNPLLNVGISIAVRCRGVTDQNGVWYLAVQDSADININATIPAMAAADLRDAGQVTPV</sequence>
<gene>
    <name evidence="1" type="ORF">KQX54_012383</name>
</gene>
<dbReference type="AlphaFoldDB" id="A0AAV7I5P2"/>